<dbReference type="SUPFAM" id="SSF51726">
    <property type="entry name" value="UROD/MetE-like"/>
    <property type="match status" value="1"/>
</dbReference>
<organism evidence="1">
    <name type="scientific">marine sediment metagenome</name>
    <dbReference type="NCBI Taxonomy" id="412755"/>
    <lineage>
        <taxon>unclassified sequences</taxon>
        <taxon>metagenomes</taxon>
        <taxon>ecological metagenomes</taxon>
    </lineage>
</organism>
<dbReference type="EMBL" id="LAZR01000133">
    <property type="protein sequence ID" value="KKN87899.1"/>
    <property type="molecule type" value="Genomic_DNA"/>
</dbReference>
<dbReference type="InterPro" id="IPR038071">
    <property type="entry name" value="UROD/MetE-like_sf"/>
</dbReference>
<dbReference type="Gene3D" id="3.20.20.210">
    <property type="match status" value="1"/>
</dbReference>
<proteinExistence type="predicted"/>
<name>A0A0F9U8I3_9ZZZZ</name>
<sequence>MAGLLYREDMDAVRERMTTWLNGGDIGRPAMHVHAPREETLEDIPEFPCPPDVNAAHYTIKSFELRLNQGQRGCLNSWFLGESAPVATPGLAPNTLALYLGCEGVEAEGTVWCEPCIESPETAVFEVDEDNKYWQFTLKLTRALREHGAGKWLLAFPDLIEGLDTLAAMRDTQKVLVDMVDRPDWVHESLKTITDLYFFYYDQLYDMMKDEVGGSNFWAWAPGRMVKLQCDFSAMIGPEMFGEFMVPVLDEMTRRTDFSMYHWDGPGALCHHDHLLSLEKLTYLQWTPGAGQPGTCDPTWWPLYHKTFEAGKKVVVDAWSFDEMVALKKEFGPKCKQFLLGYGAKDKAEGEKALAFMEC</sequence>
<evidence type="ECO:0008006" key="2">
    <source>
        <dbReference type="Google" id="ProtNLM"/>
    </source>
</evidence>
<dbReference type="AlphaFoldDB" id="A0A0F9U8I3"/>
<protein>
    <recommendedName>
        <fullName evidence="2">Uroporphyrinogen decarboxylase (URO-D) domain-containing protein</fullName>
    </recommendedName>
</protein>
<gene>
    <name evidence="1" type="ORF">LCGC14_0254300</name>
</gene>
<evidence type="ECO:0000313" key="1">
    <source>
        <dbReference type="EMBL" id="KKN87899.1"/>
    </source>
</evidence>
<accession>A0A0F9U8I3</accession>
<reference evidence="1" key="1">
    <citation type="journal article" date="2015" name="Nature">
        <title>Complex archaea that bridge the gap between prokaryotes and eukaryotes.</title>
        <authorList>
            <person name="Spang A."/>
            <person name="Saw J.H."/>
            <person name="Jorgensen S.L."/>
            <person name="Zaremba-Niedzwiedzka K."/>
            <person name="Martijn J."/>
            <person name="Lind A.E."/>
            <person name="van Eijk R."/>
            <person name="Schleper C."/>
            <person name="Guy L."/>
            <person name="Ettema T.J."/>
        </authorList>
    </citation>
    <scope>NUCLEOTIDE SEQUENCE</scope>
</reference>
<comment type="caution">
    <text evidence="1">The sequence shown here is derived from an EMBL/GenBank/DDBJ whole genome shotgun (WGS) entry which is preliminary data.</text>
</comment>